<dbReference type="Gene3D" id="1.10.287.950">
    <property type="entry name" value="Methyl-accepting chemotaxis protein"/>
    <property type="match status" value="1"/>
</dbReference>
<dbReference type="InterPro" id="IPR051310">
    <property type="entry name" value="MCP_chemotaxis"/>
</dbReference>
<reference evidence="15 16" key="1">
    <citation type="submission" date="2019-12" db="EMBL/GenBank/DDBJ databases">
        <title>Paraburkholderia acidiphila 7Q-K02 sp. nov and Paraburkholderia acidisoli DHF22 sp. nov., two strains isolated from forest soil.</title>
        <authorList>
            <person name="Gao Z."/>
            <person name="Qiu L."/>
        </authorList>
    </citation>
    <scope>NUCLEOTIDE SEQUENCE [LARGE SCALE GENOMIC DNA]</scope>
    <source>
        <strain evidence="15 16">DHF22</strain>
    </source>
</reference>
<dbReference type="SMART" id="SM00283">
    <property type="entry name" value="MA"/>
    <property type="match status" value="1"/>
</dbReference>
<evidence type="ECO:0000256" key="5">
    <source>
        <dbReference type="ARBA" id="ARBA00022519"/>
    </source>
</evidence>
<protein>
    <submittedName>
        <fullName evidence="15">HAMP domain-containing protein</fullName>
    </submittedName>
</protein>
<sequence>MRLSIQSRLALTMSLLSALLLAVGLFGIAGMTYSNDGNLDTYTNKLPSANFIGEAELSLQRERTALLRGAIDTSSDKNIRDTVEHEQAFRAMARTALAGYMKLPQSKAEAELARDLLVQRAAMDQGLDAFAQALVSKDGPRIMRAALDNNTLYGRYHASSVKLRELQVKEAREAFETGQYWYGVLRVVTFAALALGLLTAVGSFLGLRRAIARPLGDALAHFERIAQGDLTRTVPITSQDEMGRLQHGIADMQARLRQTVRDLRQGSDAIALATSEVAAGNQDLSARTEEQAAALEETAASMEELTSTVKHNTDNAQQARQLAATARDVTLAGSRLVQEVVQTMSGISESAVKIADITGMIEGIAFQTNILALNAAVEAARAGENGRGFAVVASEVRSLAQRSSAAAKEIKDLIGASVERVRTGHELVVRNGNSMEQINLSIQRVYDIVGEIATASHEQSRGIEQVNQAISQMDGVTQQNAALVEQAAAAAMSLEDQAARLRDIVNGFRTDESYAHERGDHAGVSTTAASSSFDVARARSMPAMASAGMARL</sequence>
<feature type="domain" description="HAMP" evidence="14">
    <location>
        <begin position="209"/>
        <end position="261"/>
    </location>
</feature>
<dbReference type="PROSITE" id="PS50885">
    <property type="entry name" value="HAMP"/>
    <property type="match status" value="1"/>
</dbReference>
<dbReference type="AlphaFoldDB" id="A0A7Z2GRK2"/>
<evidence type="ECO:0000259" key="13">
    <source>
        <dbReference type="PROSITE" id="PS50111"/>
    </source>
</evidence>
<comment type="similarity">
    <text evidence="10">Belongs to the methyl-accepting chemotaxis (MCP) protein family.</text>
</comment>
<dbReference type="PROSITE" id="PS50111">
    <property type="entry name" value="CHEMOTAXIS_TRANSDUC_2"/>
    <property type="match status" value="1"/>
</dbReference>
<dbReference type="SMART" id="SM00304">
    <property type="entry name" value="HAMP"/>
    <property type="match status" value="1"/>
</dbReference>
<evidence type="ECO:0000256" key="3">
    <source>
        <dbReference type="ARBA" id="ARBA00022481"/>
    </source>
</evidence>
<evidence type="ECO:0000259" key="14">
    <source>
        <dbReference type="PROSITE" id="PS50885"/>
    </source>
</evidence>
<name>A0A7Z2GRK2_9BURK</name>
<evidence type="ECO:0000256" key="12">
    <source>
        <dbReference type="SAM" id="Phobius"/>
    </source>
</evidence>
<dbReference type="GO" id="GO:0005886">
    <property type="term" value="C:plasma membrane"/>
    <property type="evidence" value="ECO:0007669"/>
    <property type="project" value="UniProtKB-SubCell"/>
</dbReference>
<evidence type="ECO:0000256" key="8">
    <source>
        <dbReference type="ARBA" id="ARBA00023136"/>
    </source>
</evidence>
<keyword evidence="5" id="KW-0997">Cell inner membrane</keyword>
<comment type="subcellular location">
    <subcellularLocation>
        <location evidence="1">Cell inner membrane</location>
        <topology evidence="1">Multi-pass membrane protein</topology>
    </subcellularLocation>
</comment>
<dbReference type="InterPro" id="IPR003122">
    <property type="entry name" value="Tar_rcpt_lig-bd"/>
</dbReference>
<dbReference type="CDD" id="cd11386">
    <property type="entry name" value="MCP_signal"/>
    <property type="match status" value="1"/>
</dbReference>
<accession>A0A7Z2GRK2</accession>
<evidence type="ECO:0000256" key="11">
    <source>
        <dbReference type="PROSITE-ProRule" id="PRU00284"/>
    </source>
</evidence>
<feature type="domain" description="Methyl-accepting transducer" evidence="13">
    <location>
        <begin position="266"/>
        <end position="495"/>
    </location>
</feature>
<dbReference type="PANTHER" id="PTHR43531:SF14">
    <property type="entry name" value="METHYL-ACCEPTING CHEMOTAXIS PROTEIN I-RELATED"/>
    <property type="match status" value="1"/>
</dbReference>
<dbReference type="GO" id="GO:0006935">
    <property type="term" value="P:chemotaxis"/>
    <property type="evidence" value="ECO:0007669"/>
    <property type="project" value="UniProtKB-KW"/>
</dbReference>
<dbReference type="PANTHER" id="PTHR43531">
    <property type="entry name" value="PROTEIN ICFG"/>
    <property type="match status" value="1"/>
</dbReference>
<dbReference type="InterPro" id="IPR004089">
    <property type="entry name" value="MCPsignal_dom"/>
</dbReference>
<evidence type="ECO:0000313" key="15">
    <source>
        <dbReference type="EMBL" id="QGZ66618.1"/>
    </source>
</evidence>
<dbReference type="SUPFAM" id="SSF58104">
    <property type="entry name" value="Methyl-accepting chemotaxis protein (MCP) signaling domain"/>
    <property type="match status" value="1"/>
</dbReference>
<dbReference type="PRINTS" id="PR00260">
    <property type="entry name" value="CHEMTRNSDUCR"/>
</dbReference>
<dbReference type="GO" id="GO:0004888">
    <property type="term" value="F:transmembrane signaling receptor activity"/>
    <property type="evidence" value="ECO:0007669"/>
    <property type="project" value="InterPro"/>
</dbReference>
<dbReference type="Pfam" id="PF02203">
    <property type="entry name" value="TarH"/>
    <property type="match status" value="1"/>
</dbReference>
<dbReference type="GO" id="GO:0007165">
    <property type="term" value="P:signal transduction"/>
    <property type="evidence" value="ECO:0007669"/>
    <property type="project" value="UniProtKB-KW"/>
</dbReference>
<keyword evidence="3" id="KW-0488">Methylation</keyword>
<organism evidence="15 16">
    <name type="scientific">Paraburkholderia acidisoli</name>
    <dbReference type="NCBI Taxonomy" id="2571748"/>
    <lineage>
        <taxon>Bacteria</taxon>
        <taxon>Pseudomonadati</taxon>
        <taxon>Pseudomonadota</taxon>
        <taxon>Betaproteobacteria</taxon>
        <taxon>Burkholderiales</taxon>
        <taxon>Burkholderiaceae</taxon>
        <taxon>Paraburkholderia</taxon>
    </lineage>
</organism>
<evidence type="ECO:0000256" key="1">
    <source>
        <dbReference type="ARBA" id="ARBA00004429"/>
    </source>
</evidence>
<dbReference type="RefSeq" id="WP_325073062.1">
    <property type="nucleotide sequence ID" value="NZ_CP046916.1"/>
</dbReference>
<evidence type="ECO:0000256" key="4">
    <source>
        <dbReference type="ARBA" id="ARBA00022500"/>
    </source>
</evidence>
<keyword evidence="4" id="KW-0145">Chemotaxis</keyword>
<proteinExistence type="inferred from homology"/>
<evidence type="ECO:0000256" key="9">
    <source>
        <dbReference type="ARBA" id="ARBA00023224"/>
    </source>
</evidence>
<dbReference type="Proteomes" id="UP000433577">
    <property type="component" value="Chromosome 4"/>
</dbReference>
<evidence type="ECO:0000256" key="6">
    <source>
        <dbReference type="ARBA" id="ARBA00022692"/>
    </source>
</evidence>
<dbReference type="KEGG" id="pacs:FAZ98_33225"/>
<dbReference type="InterPro" id="IPR004090">
    <property type="entry name" value="Chemotax_Me-accpt_rcpt"/>
</dbReference>
<keyword evidence="7 12" id="KW-1133">Transmembrane helix</keyword>
<keyword evidence="2" id="KW-1003">Cell membrane</keyword>
<evidence type="ECO:0000256" key="2">
    <source>
        <dbReference type="ARBA" id="ARBA00022475"/>
    </source>
</evidence>
<evidence type="ECO:0000256" key="7">
    <source>
        <dbReference type="ARBA" id="ARBA00022989"/>
    </source>
</evidence>
<feature type="transmembrane region" description="Helical" evidence="12">
    <location>
        <begin position="180"/>
        <end position="205"/>
    </location>
</feature>
<dbReference type="CDD" id="cd06225">
    <property type="entry name" value="HAMP"/>
    <property type="match status" value="1"/>
</dbReference>
<dbReference type="Pfam" id="PF00015">
    <property type="entry name" value="MCPsignal"/>
    <property type="match status" value="1"/>
</dbReference>
<keyword evidence="9 11" id="KW-0807">Transducer</keyword>
<evidence type="ECO:0000256" key="10">
    <source>
        <dbReference type="ARBA" id="ARBA00029447"/>
    </source>
</evidence>
<keyword evidence="8 12" id="KW-0472">Membrane</keyword>
<evidence type="ECO:0000313" key="16">
    <source>
        <dbReference type="Proteomes" id="UP000433577"/>
    </source>
</evidence>
<dbReference type="InterPro" id="IPR003660">
    <property type="entry name" value="HAMP_dom"/>
</dbReference>
<gene>
    <name evidence="15" type="ORF">FAZ98_33225</name>
</gene>
<keyword evidence="16" id="KW-1185">Reference proteome</keyword>
<keyword evidence="6 12" id="KW-0812">Transmembrane</keyword>
<dbReference type="EMBL" id="CP046916">
    <property type="protein sequence ID" value="QGZ66618.1"/>
    <property type="molecule type" value="Genomic_DNA"/>
</dbReference>
<dbReference type="Pfam" id="PF00672">
    <property type="entry name" value="HAMP"/>
    <property type="match status" value="1"/>
</dbReference>
<dbReference type="FunFam" id="1.10.287.950:FF:000001">
    <property type="entry name" value="Methyl-accepting chemotaxis sensory transducer"/>
    <property type="match status" value="1"/>
</dbReference>